<dbReference type="EMBL" id="JADNYJ010000100">
    <property type="protein sequence ID" value="KAF8885671.1"/>
    <property type="molecule type" value="Genomic_DNA"/>
</dbReference>
<proteinExistence type="predicted"/>
<accession>A0A9P5NGY0</accession>
<organism evidence="1 2">
    <name type="scientific">Gymnopilus junonius</name>
    <name type="common">Spectacular rustgill mushroom</name>
    <name type="synonym">Gymnopilus spectabilis subsp. junonius</name>
    <dbReference type="NCBI Taxonomy" id="109634"/>
    <lineage>
        <taxon>Eukaryota</taxon>
        <taxon>Fungi</taxon>
        <taxon>Dikarya</taxon>
        <taxon>Basidiomycota</taxon>
        <taxon>Agaricomycotina</taxon>
        <taxon>Agaricomycetes</taxon>
        <taxon>Agaricomycetidae</taxon>
        <taxon>Agaricales</taxon>
        <taxon>Agaricineae</taxon>
        <taxon>Hymenogastraceae</taxon>
        <taxon>Gymnopilus</taxon>
    </lineage>
</organism>
<reference evidence="1" key="1">
    <citation type="submission" date="2020-11" db="EMBL/GenBank/DDBJ databases">
        <authorList>
            <consortium name="DOE Joint Genome Institute"/>
            <person name="Ahrendt S."/>
            <person name="Riley R."/>
            <person name="Andreopoulos W."/>
            <person name="LaButti K."/>
            <person name="Pangilinan J."/>
            <person name="Ruiz-duenas F.J."/>
            <person name="Barrasa J.M."/>
            <person name="Sanchez-Garcia M."/>
            <person name="Camarero S."/>
            <person name="Miyauchi S."/>
            <person name="Serrano A."/>
            <person name="Linde D."/>
            <person name="Babiker R."/>
            <person name="Drula E."/>
            <person name="Ayuso-Fernandez I."/>
            <person name="Pacheco R."/>
            <person name="Padilla G."/>
            <person name="Ferreira P."/>
            <person name="Barriuso J."/>
            <person name="Kellner H."/>
            <person name="Castanera R."/>
            <person name="Alfaro M."/>
            <person name="Ramirez L."/>
            <person name="Pisabarro A.G."/>
            <person name="Kuo A."/>
            <person name="Tritt A."/>
            <person name="Lipzen A."/>
            <person name="He G."/>
            <person name="Yan M."/>
            <person name="Ng V."/>
            <person name="Cullen D."/>
            <person name="Martin F."/>
            <person name="Rosso M.-N."/>
            <person name="Henrissat B."/>
            <person name="Hibbett D."/>
            <person name="Martinez A.T."/>
            <person name="Grigoriev I.V."/>
        </authorList>
    </citation>
    <scope>NUCLEOTIDE SEQUENCE</scope>
    <source>
        <strain evidence="1">AH 44721</strain>
    </source>
</reference>
<dbReference type="AlphaFoldDB" id="A0A9P5NGY0"/>
<dbReference type="OrthoDB" id="2745898at2759"/>
<name>A0A9P5NGY0_GYMJU</name>
<comment type="caution">
    <text evidence="1">The sequence shown here is derived from an EMBL/GenBank/DDBJ whole genome shotgun (WGS) entry which is preliminary data.</text>
</comment>
<keyword evidence="2" id="KW-1185">Reference proteome</keyword>
<evidence type="ECO:0000313" key="1">
    <source>
        <dbReference type="EMBL" id="KAF8885671.1"/>
    </source>
</evidence>
<dbReference type="Proteomes" id="UP000724874">
    <property type="component" value="Unassembled WGS sequence"/>
</dbReference>
<sequence>MPQAPIHQLAPELTDDIIDVVSALDCRNRCLKACALTCRAFRPRSQMHIFSRINFSSDIGKQGYRDQRIKKLLDILRCSTNIVNYVGAIHLSISSYDSGWIAEDPLFLTLMTRLNELGCRPEEFSTEGLDPFIPQAFPDTPHRPMCFYENVFRPFFAPYITSLRLSTVNNVPPIVISSCINLARLRLICTDLNTTDGQLMLEDSYPMIETLEFDRPIGAMKTILDDFEDRIALVDLSRLRVLRSTINSQNAPYVRKIIRESADYLEEARFCCSSKYGSFYYAEKDEVISPFDFSCVPRLRVLAVTMAVDTTPMFQTAYKIRENICTILKSIRSANIFERLSFCAYLDIDEFKSFFKDDRGWDVFDSEVIRVASGKPLILGFALHVLSSLPYLQGDSDEPSIRALIGLVRTRVPLSASSSNITLEVYTYQEHSL</sequence>
<protein>
    <submittedName>
        <fullName evidence="1">Uncharacterized protein</fullName>
    </submittedName>
</protein>
<gene>
    <name evidence="1" type="ORF">CPB84DRAFT_1788112</name>
</gene>
<evidence type="ECO:0000313" key="2">
    <source>
        <dbReference type="Proteomes" id="UP000724874"/>
    </source>
</evidence>